<feature type="transmembrane region" description="Helical" evidence="1">
    <location>
        <begin position="70"/>
        <end position="92"/>
    </location>
</feature>
<geneLocation type="plasmid" evidence="3">
    <name>phim2</name>
</geneLocation>
<dbReference type="Pfam" id="PF23778">
    <property type="entry name" value="Phage_holin_2"/>
    <property type="match status" value="1"/>
</dbReference>
<dbReference type="AlphaFoldDB" id="A0A4P6Q7P5"/>
<accession>A0A4P6Q7P5</accession>
<keyword evidence="1" id="KW-1133">Transmembrane helix</keyword>
<organism evidence="2 3">
    <name type="scientific">Streptomonospora litoralis</name>
    <dbReference type="NCBI Taxonomy" id="2498135"/>
    <lineage>
        <taxon>Bacteria</taxon>
        <taxon>Bacillati</taxon>
        <taxon>Actinomycetota</taxon>
        <taxon>Actinomycetes</taxon>
        <taxon>Streptosporangiales</taxon>
        <taxon>Nocardiopsidaceae</taxon>
        <taxon>Streptomonospora</taxon>
    </lineage>
</organism>
<evidence type="ECO:0000256" key="1">
    <source>
        <dbReference type="SAM" id="Phobius"/>
    </source>
</evidence>
<name>A0A4P6Q7P5_9ACTN</name>
<keyword evidence="1" id="KW-0472">Membrane</keyword>
<evidence type="ECO:0000313" key="2">
    <source>
        <dbReference type="EMBL" id="QBI56765.1"/>
    </source>
</evidence>
<dbReference type="EMBL" id="CP036456">
    <property type="protein sequence ID" value="QBI56765.1"/>
    <property type="molecule type" value="Genomic_DNA"/>
</dbReference>
<dbReference type="GeneID" id="39493899"/>
<keyword evidence="2" id="KW-0614">Plasmid</keyword>
<feature type="transmembrane region" description="Helical" evidence="1">
    <location>
        <begin position="6"/>
        <end position="29"/>
    </location>
</feature>
<keyword evidence="3" id="KW-1185">Reference proteome</keyword>
<dbReference type="Proteomes" id="UP000292235">
    <property type="component" value="Plasmid phiM2"/>
</dbReference>
<feature type="transmembrane region" description="Helical" evidence="1">
    <location>
        <begin position="41"/>
        <end position="58"/>
    </location>
</feature>
<evidence type="ECO:0000313" key="3">
    <source>
        <dbReference type="Proteomes" id="UP000292235"/>
    </source>
</evidence>
<reference evidence="2 3" key="1">
    <citation type="submission" date="2019-02" db="EMBL/GenBank/DDBJ databases">
        <authorList>
            <person name="Khodamoradi S."/>
            <person name="Hahnke R.L."/>
            <person name="Kaempfer P."/>
            <person name="Schumann P."/>
            <person name="Rohde M."/>
            <person name="Steinert M."/>
            <person name="Luzhetskyy A."/>
            <person name="Wink J."/>
            <person name="Ruckert C."/>
        </authorList>
    </citation>
    <scope>NUCLEOTIDE SEQUENCE [LARGE SCALE GENOMIC DNA]</scope>
    <source>
        <strain evidence="2 3">M2</strain>
        <plasmid evidence="3">phim2</plasmid>
    </source>
</reference>
<dbReference type="KEGG" id="strr:EKD16_25120"/>
<gene>
    <name evidence="2" type="ORF">EKD16_25120</name>
</gene>
<dbReference type="RefSeq" id="WP_131102937.1">
    <property type="nucleotide sequence ID" value="NZ_CP036456.1"/>
</dbReference>
<keyword evidence="1" id="KW-0812">Transmembrane</keyword>
<proteinExistence type="predicted"/>
<sequence length="107" mass="11611">MIWLAHLLGNVLLGALACVWAAFALTFFLRARWEATPIGRSLMAFALVVVMLTGLGVLRQSIGDTPVFAWLRAAALAGAALLSARFLVLLIATQRPERRPPDPPTEM</sequence>
<protein>
    <submittedName>
        <fullName evidence="2">Uncharacterized protein</fullName>
    </submittedName>
</protein>
<dbReference type="InterPro" id="IPR056964">
    <property type="entry name" value="Phage_holin"/>
</dbReference>